<evidence type="ECO:0000313" key="9">
    <source>
        <dbReference type="Proteomes" id="UP001500167"/>
    </source>
</evidence>
<dbReference type="Proteomes" id="UP001500167">
    <property type="component" value="Unassembled WGS sequence"/>
</dbReference>
<dbReference type="Pfam" id="PF14322">
    <property type="entry name" value="SusD-like_3"/>
    <property type="match status" value="1"/>
</dbReference>
<keyword evidence="9" id="KW-1185">Reference proteome</keyword>
<keyword evidence="5" id="KW-0998">Cell outer membrane</keyword>
<organism evidence="8 9">
    <name type="scientific">Sphingobacterium ginsenosidimutans</name>
    <dbReference type="NCBI Taxonomy" id="687845"/>
    <lineage>
        <taxon>Bacteria</taxon>
        <taxon>Pseudomonadati</taxon>
        <taxon>Bacteroidota</taxon>
        <taxon>Sphingobacteriia</taxon>
        <taxon>Sphingobacteriales</taxon>
        <taxon>Sphingobacteriaceae</taxon>
        <taxon>Sphingobacterium</taxon>
    </lineage>
</organism>
<feature type="domain" description="RagB/SusD" evidence="6">
    <location>
        <begin position="290"/>
        <end position="607"/>
    </location>
</feature>
<keyword evidence="4" id="KW-0472">Membrane</keyword>
<dbReference type="InterPro" id="IPR011990">
    <property type="entry name" value="TPR-like_helical_dom_sf"/>
</dbReference>
<dbReference type="RefSeq" id="WP_346086047.1">
    <property type="nucleotide sequence ID" value="NZ_BAAAZK010000006.1"/>
</dbReference>
<dbReference type="InterPro" id="IPR033985">
    <property type="entry name" value="SusD-like_N"/>
</dbReference>
<name>A0ABP8A115_9SPHI</name>
<gene>
    <name evidence="8" type="ORF">GCM10022218_20960</name>
</gene>
<comment type="caution">
    <text evidence="8">The sequence shown here is derived from an EMBL/GenBank/DDBJ whole genome shotgun (WGS) entry which is preliminary data.</text>
</comment>
<evidence type="ECO:0000256" key="3">
    <source>
        <dbReference type="ARBA" id="ARBA00022729"/>
    </source>
</evidence>
<evidence type="ECO:0000256" key="1">
    <source>
        <dbReference type="ARBA" id="ARBA00004442"/>
    </source>
</evidence>
<proteinExistence type="inferred from homology"/>
<dbReference type="SUPFAM" id="SSF48452">
    <property type="entry name" value="TPR-like"/>
    <property type="match status" value="1"/>
</dbReference>
<evidence type="ECO:0000259" key="7">
    <source>
        <dbReference type="Pfam" id="PF14322"/>
    </source>
</evidence>
<evidence type="ECO:0000313" key="8">
    <source>
        <dbReference type="EMBL" id="GAA4175340.1"/>
    </source>
</evidence>
<dbReference type="EMBL" id="BAAAZK010000006">
    <property type="protein sequence ID" value="GAA4175340.1"/>
    <property type="molecule type" value="Genomic_DNA"/>
</dbReference>
<reference evidence="9" key="1">
    <citation type="journal article" date="2019" name="Int. J. Syst. Evol. Microbiol.">
        <title>The Global Catalogue of Microorganisms (GCM) 10K type strain sequencing project: providing services to taxonomists for standard genome sequencing and annotation.</title>
        <authorList>
            <consortium name="The Broad Institute Genomics Platform"/>
            <consortium name="The Broad Institute Genome Sequencing Center for Infectious Disease"/>
            <person name="Wu L."/>
            <person name="Ma J."/>
        </authorList>
    </citation>
    <scope>NUCLEOTIDE SEQUENCE [LARGE SCALE GENOMIC DNA]</scope>
    <source>
        <strain evidence="9">JCM 16722</strain>
    </source>
</reference>
<comment type="similarity">
    <text evidence="2">Belongs to the SusD family.</text>
</comment>
<dbReference type="Gene3D" id="1.25.40.390">
    <property type="match status" value="1"/>
</dbReference>
<evidence type="ECO:0000256" key="2">
    <source>
        <dbReference type="ARBA" id="ARBA00006275"/>
    </source>
</evidence>
<evidence type="ECO:0000256" key="4">
    <source>
        <dbReference type="ARBA" id="ARBA00023136"/>
    </source>
</evidence>
<sequence length="607" mass="68295">MKTIKYFGLALALMSLNISCNDDFLERQPLDKISDANYWKTTNDLKLYVNSLYDRNDLLAREDGWGSIGPYGWDADNGSDTEVRYIYNTRMNAEKTIADDNDGWGTDDWAALRSINYFLDHYKTVEAVTSFDAVKQYVGEALFFRAGFYFTKLKNYGDLPWAETTVGMDSEVLKAARIPRNQIVENILADLDKAVDYLPSGKGGWTGRLTKETAMALQSRIALYEGTWEKYHAADNFRPAVNKSQQFLEKAAAVSGQLIALSESTGYPALDNVGVENGYRDLFNQENYSTSKEVMFWRKYEAGAVNSIWDRYSANGAGRGATKNLVDSYLKADGTPVAAGYDDSSLQKIVENRDPRLGQTIQINDKKHYRWDKASPIIYFTAPAFDGWDSEESCPTGYQIYKGHNFRYADARAAGQGLQALIYFRYGEVLLNYAEAKAELGTINQSDLDKSINKLRGRVGMPGLTTGVAKDPNFEFSTLTAIIQAVRRERKVELACEGFRVDDIFRWAAAGELIVGKEPVGAKKAYWVGFKFADYLPEATPDLSRQAKFDERVASLETDAKGYIRIFKKTLNGGTQGFKFKVDRDYLMPIPTNQLTLNTNLKQNPGW</sequence>
<dbReference type="InterPro" id="IPR012944">
    <property type="entry name" value="SusD_RagB_dom"/>
</dbReference>
<evidence type="ECO:0000256" key="5">
    <source>
        <dbReference type="ARBA" id="ARBA00023237"/>
    </source>
</evidence>
<protein>
    <submittedName>
        <fullName evidence="8">RagB/SusD family nutrient uptake outer membrane protein</fullName>
    </submittedName>
</protein>
<feature type="domain" description="SusD-like N-terminal" evidence="7">
    <location>
        <begin position="85"/>
        <end position="223"/>
    </location>
</feature>
<comment type="subcellular location">
    <subcellularLocation>
        <location evidence="1">Cell outer membrane</location>
    </subcellularLocation>
</comment>
<evidence type="ECO:0000259" key="6">
    <source>
        <dbReference type="Pfam" id="PF07980"/>
    </source>
</evidence>
<accession>A0ABP8A115</accession>
<keyword evidence="3" id="KW-0732">Signal</keyword>
<dbReference type="Pfam" id="PF07980">
    <property type="entry name" value="SusD_RagB"/>
    <property type="match status" value="1"/>
</dbReference>